<dbReference type="AlphaFoldDB" id="A0AA37L7L5"/>
<feature type="region of interest" description="Disordered" evidence="2">
    <location>
        <begin position="434"/>
        <end position="467"/>
    </location>
</feature>
<evidence type="ECO:0000256" key="1">
    <source>
        <dbReference type="SAM" id="Coils"/>
    </source>
</evidence>
<dbReference type="EMBL" id="BQXU01000003">
    <property type="protein sequence ID" value="GKT41474.1"/>
    <property type="molecule type" value="Genomic_DNA"/>
</dbReference>
<sequence length="467" mass="52463">MTVRQKRKPTSRLMGGNHKRKANNVRESRLCSSPTSAKNTTPEPEHVTTPMGESGQHADSILCKGSVEEQQDDADDSPEISDTHDKLYVSNNENTQTVTKEELAEMSESIQEMFDSLPTFAKVEALLNKEISVVRSKHNNLKNEVQEQNKILRDEVRDAMEATRKLTDTKHDTLSAGLKETHTCVGTLSTSILSLQVESNNSKKATEEKAKQMQSEMDNLQGNMLRKTHAQLENMREEMTRMIDGQMASLREEMTREVGAQMSALRKEVGRTIDGRATALFEEMARQKDGQIDILREKNAFTETEVNKLTSSRDNDVKILHGHVTAYLERNKTLVENNNELRLMNEVLGQANEAIRKENDTLRKTYEEHTKCIKALTDWNSQNVADVQNIRQAFATNNKAIQQDVGGVRSQVNMLTARLQDLKMSMAQGFHGLGSMFNNGDDPHSSPGVHVGSTEPPSAQQWDQQSV</sequence>
<feature type="compositionally biased region" description="Polar residues" evidence="2">
    <location>
        <begin position="30"/>
        <end position="42"/>
    </location>
</feature>
<keyword evidence="1" id="KW-0175">Coiled coil</keyword>
<feature type="region of interest" description="Disordered" evidence="2">
    <location>
        <begin position="1"/>
        <end position="94"/>
    </location>
</feature>
<dbReference type="Proteomes" id="UP001055115">
    <property type="component" value="Unassembled WGS sequence"/>
</dbReference>
<dbReference type="RefSeq" id="XP_049123824.1">
    <property type="nucleotide sequence ID" value="XM_049267867.1"/>
</dbReference>
<dbReference type="GeneID" id="73322457"/>
<evidence type="ECO:0000313" key="4">
    <source>
        <dbReference type="Proteomes" id="UP001055115"/>
    </source>
</evidence>
<comment type="caution">
    <text evidence="3">The sequence shown here is derived from an EMBL/GenBank/DDBJ whole genome shotgun (WGS) entry which is preliminary data.</text>
</comment>
<proteinExistence type="predicted"/>
<name>A0AA37L7L5_9PEZI</name>
<feature type="compositionally biased region" description="Acidic residues" evidence="2">
    <location>
        <begin position="69"/>
        <end position="79"/>
    </location>
</feature>
<accession>A0AA37L7L5</accession>
<feature type="compositionally biased region" description="Polar residues" evidence="2">
    <location>
        <begin position="455"/>
        <end position="467"/>
    </location>
</feature>
<protein>
    <submittedName>
        <fullName evidence="3">Uncharacterized protein</fullName>
    </submittedName>
</protein>
<evidence type="ECO:0000256" key="2">
    <source>
        <dbReference type="SAM" id="MobiDB-lite"/>
    </source>
</evidence>
<keyword evidence="4" id="KW-1185">Reference proteome</keyword>
<reference evidence="3 4" key="1">
    <citation type="submission" date="2022-03" db="EMBL/GenBank/DDBJ databases">
        <title>Genome data of Colletotrichum spp.</title>
        <authorList>
            <person name="Utami Y.D."/>
            <person name="Hiruma K."/>
        </authorList>
    </citation>
    <scope>NUCLEOTIDE SEQUENCE [LARGE SCALE GENOMIC DNA]</scope>
    <source>
        <strain evidence="3 4">MAFF 239500</strain>
    </source>
</reference>
<evidence type="ECO:0000313" key="3">
    <source>
        <dbReference type="EMBL" id="GKT41474.1"/>
    </source>
</evidence>
<organism evidence="3 4">
    <name type="scientific">Colletotrichum spaethianum</name>
    <dbReference type="NCBI Taxonomy" id="700344"/>
    <lineage>
        <taxon>Eukaryota</taxon>
        <taxon>Fungi</taxon>
        <taxon>Dikarya</taxon>
        <taxon>Ascomycota</taxon>
        <taxon>Pezizomycotina</taxon>
        <taxon>Sordariomycetes</taxon>
        <taxon>Hypocreomycetidae</taxon>
        <taxon>Glomerellales</taxon>
        <taxon>Glomerellaceae</taxon>
        <taxon>Colletotrichum</taxon>
        <taxon>Colletotrichum spaethianum species complex</taxon>
    </lineage>
</organism>
<feature type="coiled-coil region" evidence="1">
    <location>
        <begin position="135"/>
        <end position="162"/>
    </location>
</feature>
<gene>
    <name evidence="3" type="ORF">ColSpa_01655</name>
</gene>
<feature type="compositionally biased region" description="Basic residues" evidence="2">
    <location>
        <begin position="1"/>
        <end position="10"/>
    </location>
</feature>